<gene>
    <name evidence="1" type="primary">gb05308</name>
    <name evidence="1" type="ORF">PR202_gb05308</name>
</gene>
<proteinExistence type="predicted"/>
<accession>A0AAV5E510</accession>
<keyword evidence="2" id="KW-1185">Reference proteome</keyword>
<reference evidence="1" key="2">
    <citation type="submission" date="2021-12" db="EMBL/GenBank/DDBJ databases">
        <title>Resequencing data analysis of finger millet.</title>
        <authorList>
            <person name="Hatakeyama M."/>
            <person name="Aluri S."/>
            <person name="Balachadran M.T."/>
            <person name="Sivarajan S.R."/>
            <person name="Poveda L."/>
            <person name="Shimizu-Inatsugi R."/>
            <person name="Schlapbach R."/>
            <person name="Sreeman S.M."/>
            <person name="Shimizu K.K."/>
        </authorList>
    </citation>
    <scope>NUCLEOTIDE SEQUENCE</scope>
</reference>
<sequence>MVTADPNALPPSAHQFTVVIDGVETAIHEGVLRCDGGGTVTVLSPGVLEASRLRHVVVRGGEGCDVRFTRCGHAAAEGCGAASFRRCDAVRVDGAREVAVRACRSVDVARVAGAVSVRRCKGAARVRGAGELRVGRCREADVAGCADAAVARCRAARADWCGAVALGRCGSADVTRCGAVTVDRCRDASVSGCGTVAVRRGKVSVLDMTNKVPPTMYEEQAEPVLAAPVEITSK</sequence>
<evidence type="ECO:0000313" key="1">
    <source>
        <dbReference type="EMBL" id="GJN18174.1"/>
    </source>
</evidence>
<dbReference type="EMBL" id="BQKI01000073">
    <property type="protein sequence ID" value="GJN18174.1"/>
    <property type="molecule type" value="Genomic_DNA"/>
</dbReference>
<dbReference type="AlphaFoldDB" id="A0AAV5E510"/>
<dbReference type="Proteomes" id="UP001054889">
    <property type="component" value="Unassembled WGS sequence"/>
</dbReference>
<reference evidence="1" key="1">
    <citation type="journal article" date="2018" name="DNA Res.">
        <title>Multiple hybrid de novo genome assembly of finger millet, an orphan allotetraploid crop.</title>
        <authorList>
            <person name="Hatakeyama M."/>
            <person name="Aluri S."/>
            <person name="Balachadran M.T."/>
            <person name="Sivarajan S.R."/>
            <person name="Patrignani A."/>
            <person name="Gruter S."/>
            <person name="Poveda L."/>
            <person name="Shimizu-Inatsugi R."/>
            <person name="Baeten J."/>
            <person name="Francoijs K.J."/>
            <person name="Nataraja K.N."/>
            <person name="Reddy Y.A.N."/>
            <person name="Phadnis S."/>
            <person name="Ravikumar R.L."/>
            <person name="Schlapbach R."/>
            <person name="Sreeman S.M."/>
            <person name="Shimizu K.K."/>
        </authorList>
    </citation>
    <scope>NUCLEOTIDE SEQUENCE</scope>
</reference>
<organism evidence="1 2">
    <name type="scientific">Eleusine coracana subsp. coracana</name>
    <dbReference type="NCBI Taxonomy" id="191504"/>
    <lineage>
        <taxon>Eukaryota</taxon>
        <taxon>Viridiplantae</taxon>
        <taxon>Streptophyta</taxon>
        <taxon>Embryophyta</taxon>
        <taxon>Tracheophyta</taxon>
        <taxon>Spermatophyta</taxon>
        <taxon>Magnoliopsida</taxon>
        <taxon>Liliopsida</taxon>
        <taxon>Poales</taxon>
        <taxon>Poaceae</taxon>
        <taxon>PACMAD clade</taxon>
        <taxon>Chloridoideae</taxon>
        <taxon>Cynodonteae</taxon>
        <taxon>Eleusininae</taxon>
        <taxon>Eleusine</taxon>
    </lineage>
</organism>
<comment type="caution">
    <text evidence="1">The sequence shown here is derived from an EMBL/GenBank/DDBJ whole genome shotgun (WGS) entry which is preliminary data.</text>
</comment>
<name>A0AAV5E510_ELECO</name>
<evidence type="ECO:0000313" key="2">
    <source>
        <dbReference type="Proteomes" id="UP001054889"/>
    </source>
</evidence>
<protein>
    <submittedName>
        <fullName evidence="1">Uncharacterized protein</fullName>
    </submittedName>
</protein>